<keyword evidence="3" id="KW-0804">Transcription</keyword>
<dbReference type="Gene3D" id="1.10.10.10">
    <property type="entry name" value="Winged helix-like DNA-binding domain superfamily/Winged helix DNA-binding domain"/>
    <property type="match status" value="1"/>
</dbReference>
<organism evidence="6 7">
    <name type="scientific">Trujillonella endophytica</name>
    <dbReference type="NCBI Taxonomy" id="673521"/>
    <lineage>
        <taxon>Bacteria</taxon>
        <taxon>Bacillati</taxon>
        <taxon>Actinomycetota</taxon>
        <taxon>Actinomycetes</taxon>
        <taxon>Geodermatophilales</taxon>
        <taxon>Geodermatophilaceae</taxon>
        <taxon>Trujillonella</taxon>
    </lineage>
</organism>
<dbReference type="InterPro" id="IPR029016">
    <property type="entry name" value="GAF-like_dom_sf"/>
</dbReference>
<evidence type="ECO:0000256" key="3">
    <source>
        <dbReference type="ARBA" id="ARBA00023163"/>
    </source>
</evidence>
<dbReference type="Gene3D" id="3.30.450.40">
    <property type="match status" value="2"/>
</dbReference>
<dbReference type="Proteomes" id="UP000198960">
    <property type="component" value="Unassembled WGS sequence"/>
</dbReference>
<dbReference type="RefSeq" id="WP_091944988.1">
    <property type="nucleotide sequence ID" value="NZ_FOEE01000009.1"/>
</dbReference>
<dbReference type="SUPFAM" id="SSF46785">
    <property type="entry name" value="Winged helix' DNA-binding domain"/>
    <property type="match status" value="1"/>
</dbReference>
<evidence type="ECO:0000256" key="2">
    <source>
        <dbReference type="ARBA" id="ARBA00023125"/>
    </source>
</evidence>
<protein>
    <submittedName>
        <fullName evidence="6">Transcriptional regulator, IclR family</fullName>
    </submittedName>
</protein>
<dbReference type="GO" id="GO:0003700">
    <property type="term" value="F:DNA-binding transcription factor activity"/>
    <property type="evidence" value="ECO:0007669"/>
    <property type="project" value="TreeGrafter"/>
</dbReference>
<evidence type="ECO:0000259" key="4">
    <source>
        <dbReference type="PROSITE" id="PS51077"/>
    </source>
</evidence>
<dbReference type="STRING" id="673521.SAMN05660991_03022"/>
<feature type="domain" description="HTH iclR-type" evidence="4">
    <location>
        <begin position="13"/>
        <end position="74"/>
    </location>
</feature>
<dbReference type="OrthoDB" id="156285at2"/>
<evidence type="ECO:0000256" key="1">
    <source>
        <dbReference type="ARBA" id="ARBA00023015"/>
    </source>
</evidence>
<dbReference type="EMBL" id="FOEE01000009">
    <property type="protein sequence ID" value="SEP05590.1"/>
    <property type="molecule type" value="Genomic_DNA"/>
</dbReference>
<dbReference type="SMART" id="SM00346">
    <property type="entry name" value="HTH_ICLR"/>
    <property type="match status" value="1"/>
</dbReference>
<keyword evidence="7" id="KW-1185">Reference proteome</keyword>
<evidence type="ECO:0000313" key="6">
    <source>
        <dbReference type="EMBL" id="SEP05590.1"/>
    </source>
</evidence>
<dbReference type="InterPro" id="IPR050707">
    <property type="entry name" value="HTH_MetabolicPath_Reg"/>
</dbReference>
<evidence type="ECO:0000259" key="5">
    <source>
        <dbReference type="PROSITE" id="PS51078"/>
    </source>
</evidence>
<dbReference type="InterPro" id="IPR005471">
    <property type="entry name" value="Tscrpt_reg_IclR_N"/>
</dbReference>
<evidence type="ECO:0000313" key="7">
    <source>
        <dbReference type="Proteomes" id="UP000198960"/>
    </source>
</evidence>
<dbReference type="GO" id="GO:0045892">
    <property type="term" value="P:negative regulation of DNA-templated transcription"/>
    <property type="evidence" value="ECO:0007669"/>
    <property type="project" value="TreeGrafter"/>
</dbReference>
<gene>
    <name evidence="6" type="ORF">SAMN05660991_03022</name>
</gene>
<dbReference type="AlphaFoldDB" id="A0A1H8UQW6"/>
<dbReference type="GO" id="GO:0003677">
    <property type="term" value="F:DNA binding"/>
    <property type="evidence" value="ECO:0007669"/>
    <property type="project" value="UniProtKB-KW"/>
</dbReference>
<sequence>MPPAQERSPQSGTQTLARGLNALLAVVESPTGMTVQDLARTLDVHRSIAYRILQTLADYGFVHAGRDGRYHAGARLAALSHSYLPGLRSAALPVMQELADRVGASVALFVVEGESAVAIEMAWPMAAGHHIAFRQGERAPLDRGAAAYALRSALPADPADPEPVVRVREAGFAYSQSEVEAGAHAVAAPIRGVHPRACLALITHLEQRALDATASVVKAADSLSATVR</sequence>
<dbReference type="InterPro" id="IPR036388">
    <property type="entry name" value="WH-like_DNA-bd_sf"/>
</dbReference>
<keyword evidence="1" id="KW-0805">Transcription regulation</keyword>
<proteinExistence type="predicted"/>
<dbReference type="PANTHER" id="PTHR30136">
    <property type="entry name" value="HELIX-TURN-HELIX TRANSCRIPTIONAL REGULATOR, ICLR FAMILY"/>
    <property type="match status" value="1"/>
</dbReference>
<dbReference type="PROSITE" id="PS51077">
    <property type="entry name" value="HTH_ICLR"/>
    <property type="match status" value="1"/>
</dbReference>
<dbReference type="PROSITE" id="PS51078">
    <property type="entry name" value="ICLR_ED"/>
    <property type="match status" value="1"/>
</dbReference>
<reference evidence="7" key="1">
    <citation type="submission" date="2016-10" db="EMBL/GenBank/DDBJ databases">
        <authorList>
            <person name="Varghese N."/>
            <person name="Submissions S."/>
        </authorList>
    </citation>
    <scope>NUCLEOTIDE SEQUENCE [LARGE SCALE GENOMIC DNA]</scope>
    <source>
        <strain evidence="7">DSM 45413</strain>
    </source>
</reference>
<feature type="domain" description="IclR-ED" evidence="5">
    <location>
        <begin position="75"/>
        <end position="228"/>
    </location>
</feature>
<dbReference type="InterPro" id="IPR014757">
    <property type="entry name" value="Tscrpt_reg_IclR_C"/>
</dbReference>
<name>A0A1H8UQW6_9ACTN</name>
<keyword evidence="2" id="KW-0238">DNA-binding</keyword>
<dbReference type="Pfam" id="PF09339">
    <property type="entry name" value="HTH_IclR"/>
    <property type="match status" value="1"/>
</dbReference>
<dbReference type="SUPFAM" id="SSF55781">
    <property type="entry name" value="GAF domain-like"/>
    <property type="match status" value="1"/>
</dbReference>
<dbReference type="PANTHER" id="PTHR30136:SF24">
    <property type="entry name" value="HTH-TYPE TRANSCRIPTIONAL REPRESSOR ALLR"/>
    <property type="match status" value="1"/>
</dbReference>
<accession>A0A1H8UQW6</accession>
<dbReference type="InterPro" id="IPR036390">
    <property type="entry name" value="WH_DNA-bd_sf"/>
</dbReference>